<keyword evidence="2" id="KW-0732">Signal</keyword>
<dbReference type="CDD" id="cd00096">
    <property type="entry name" value="Ig"/>
    <property type="match status" value="1"/>
</dbReference>
<feature type="chain" id="PRO_5028243529" evidence="2">
    <location>
        <begin position="19"/>
        <end position="213"/>
    </location>
</feature>
<evidence type="ECO:0000259" key="3">
    <source>
        <dbReference type="PROSITE" id="PS50835"/>
    </source>
</evidence>
<dbReference type="InterPro" id="IPR007110">
    <property type="entry name" value="Ig-like_dom"/>
</dbReference>
<dbReference type="KEGG" id="caua:113053760"/>
<dbReference type="RefSeq" id="XP_026074816.1">
    <property type="nucleotide sequence ID" value="XM_026219031.1"/>
</dbReference>
<dbReference type="GeneID" id="113053760"/>
<name>A0A6P6KTR3_CARAU</name>
<evidence type="ECO:0000256" key="2">
    <source>
        <dbReference type="SAM" id="SignalP"/>
    </source>
</evidence>
<accession>A0A6P6KTR3</accession>
<feature type="domain" description="Ig-like" evidence="3">
    <location>
        <begin position="1"/>
        <end position="103"/>
    </location>
</feature>
<protein>
    <submittedName>
        <fullName evidence="5">Uncharacterized protein LOC113053760</fullName>
    </submittedName>
</protein>
<feature type="transmembrane region" description="Helical" evidence="1">
    <location>
        <begin position="144"/>
        <end position="170"/>
    </location>
</feature>
<organism evidence="4 5">
    <name type="scientific">Carassius auratus</name>
    <name type="common">Goldfish</name>
    <dbReference type="NCBI Taxonomy" id="7957"/>
    <lineage>
        <taxon>Eukaryota</taxon>
        <taxon>Metazoa</taxon>
        <taxon>Chordata</taxon>
        <taxon>Craniata</taxon>
        <taxon>Vertebrata</taxon>
        <taxon>Euteleostomi</taxon>
        <taxon>Actinopterygii</taxon>
        <taxon>Neopterygii</taxon>
        <taxon>Teleostei</taxon>
        <taxon>Ostariophysi</taxon>
        <taxon>Cypriniformes</taxon>
        <taxon>Cyprinidae</taxon>
        <taxon>Cyprininae</taxon>
        <taxon>Carassius</taxon>
    </lineage>
</organism>
<proteinExistence type="predicted"/>
<dbReference type="SUPFAM" id="SSF48726">
    <property type="entry name" value="Immunoglobulin"/>
    <property type="match status" value="1"/>
</dbReference>
<sequence length="213" mass="24460">MKNYQCFIFSTLLQLTLGAQISTWEGWTVLFPLPELPPETSIDSVEWKYHTIHKTILLGTINLMKKQQLRNFSKRTGMKIMENGTLYIEDVKDEDSGNYSCTIILHDRKMWIEQIYLEVLHAKEVTTEPNSKMYTTFKPSVPSITVTALIAISVCSALAILTTVATIFIFKCAKKCCHTSDEPIYANKMVIIEENKRSQVDRRTADNTTRLKR</sequence>
<dbReference type="InterPro" id="IPR013783">
    <property type="entry name" value="Ig-like_fold"/>
</dbReference>
<keyword evidence="1" id="KW-0812">Transmembrane</keyword>
<keyword evidence="4" id="KW-1185">Reference proteome</keyword>
<keyword evidence="1" id="KW-0472">Membrane</keyword>
<evidence type="ECO:0000313" key="5">
    <source>
        <dbReference type="RefSeq" id="XP_026074816.1"/>
    </source>
</evidence>
<dbReference type="Proteomes" id="UP000515129">
    <property type="component" value="Chromosome 34"/>
</dbReference>
<feature type="signal peptide" evidence="2">
    <location>
        <begin position="1"/>
        <end position="18"/>
    </location>
</feature>
<evidence type="ECO:0000313" key="4">
    <source>
        <dbReference type="Proteomes" id="UP000515129"/>
    </source>
</evidence>
<dbReference type="Gene3D" id="2.60.40.10">
    <property type="entry name" value="Immunoglobulins"/>
    <property type="match status" value="1"/>
</dbReference>
<dbReference type="InterPro" id="IPR036179">
    <property type="entry name" value="Ig-like_dom_sf"/>
</dbReference>
<gene>
    <name evidence="5" type="primary">LOC113053760</name>
</gene>
<keyword evidence="1" id="KW-1133">Transmembrane helix</keyword>
<dbReference type="AlphaFoldDB" id="A0A6P6KTR3"/>
<dbReference type="PROSITE" id="PS50835">
    <property type="entry name" value="IG_LIKE"/>
    <property type="match status" value="1"/>
</dbReference>
<reference evidence="5" key="1">
    <citation type="submission" date="2025-08" db="UniProtKB">
        <authorList>
            <consortium name="RefSeq"/>
        </authorList>
    </citation>
    <scope>IDENTIFICATION</scope>
    <source>
        <strain evidence="5">Wakin</strain>
        <tissue evidence="5">Muscle</tissue>
    </source>
</reference>
<dbReference type="OrthoDB" id="8439544at2759"/>
<evidence type="ECO:0000256" key="1">
    <source>
        <dbReference type="SAM" id="Phobius"/>
    </source>
</evidence>